<evidence type="ECO:0000256" key="3">
    <source>
        <dbReference type="ARBA" id="ARBA00022960"/>
    </source>
</evidence>
<keyword evidence="2" id="KW-0808">Transferase</keyword>
<gene>
    <name evidence="10" type="ORF">NCTC13652_02083</name>
</gene>
<feature type="region of interest" description="Disordered" evidence="7">
    <location>
        <begin position="31"/>
        <end position="102"/>
    </location>
</feature>
<feature type="domain" description="SH3b" evidence="8">
    <location>
        <begin position="104"/>
        <end position="167"/>
    </location>
</feature>
<feature type="active site" description="Proton donor/acceptor" evidence="6">
    <location>
        <position position="331"/>
    </location>
</feature>
<dbReference type="Pfam" id="PF03734">
    <property type="entry name" value="YkuD"/>
    <property type="match status" value="1"/>
</dbReference>
<protein>
    <submittedName>
        <fullName evidence="10">SH3 domain protein</fullName>
    </submittedName>
</protein>
<comment type="pathway">
    <text evidence="1 6">Cell wall biogenesis; peptidoglycan biosynthesis.</text>
</comment>
<keyword evidence="5 6" id="KW-0961">Cell wall biogenesis/degradation</keyword>
<evidence type="ECO:0000256" key="4">
    <source>
        <dbReference type="ARBA" id="ARBA00022984"/>
    </source>
</evidence>
<dbReference type="Gene3D" id="2.30.30.40">
    <property type="entry name" value="SH3 Domains"/>
    <property type="match status" value="2"/>
</dbReference>
<dbReference type="GO" id="GO:0016740">
    <property type="term" value="F:transferase activity"/>
    <property type="evidence" value="ECO:0007669"/>
    <property type="project" value="UniProtKB-KW"/>
</dbReference>
<dbReference type="PROSITE" id="PS51781">
    <property type="entry name" value="SH3B"/>
    <property type="match status" value="2"/>
</dbReference>
<dbReference type="PANTHER" id="PTHR30582:SF33">
    <property type="entry name" value="EXPORTED PROTEIN"/>
    <property type="match status" value="1"/>
</dbReference>
<dbReference type="EMBL" id="LR134473">
    <property type="protein sequence ID" value="VEI03869.1"/>
    <property type="molecule type" value="Genomic_DNA"/>
</dbReference>
<dbReference type="PROSITE" id="PS51257">
    <property type="entry name" value="PROKAR_LIPOPROTEIN"/>
    <property type="match status" value="1"/>
</dbReference>
<evidence type="ECO:0000256" key="6">
    <source>
        <dbReference type="PROSITE-ProRule" id="PRU01373"/>
    </source>
</evidence>
<dbReference type="GO" id="GO:0005576">
    <property type="term" value="C:extracellular region"/>
    <property type="evidence" value="ECO:0007669"/>
    <property type="project" value="TreeGrafter"/>
</dbReference>
<evidence type="ECO:0000313" key="11">
    <source>
        <dbReference type="Proteomes" id="UP000277858"/>
    </source>
</evidence>
<name>A0A3S4W9E1_9ACTN</name>
<dbReference type="PROSITE" id="PS52029">
    <property type="entry name" value="LD_TPASE"/>
    <property type="match status" value="1"/>
</dbReference>
<evidence type="ECO:0000259" key="9">
    <source>
        <dbReference type="PROSITE" id="PS52029"/>
    </source>
</evidence>
<evidence type="ECO:0000313" key="10">
    <source>
        <dbReference type="EMBL" id="VEI03869.1"/>
    </source>
</evidence>
<dbReference type="GO" id="GO:0018104">
    <property type="term" value="P:peptidoglycan-protein cross-linking"/>
    <property type="evidence" value="ECO:0007669"/>
    <property type="project" value="TreeGrafter"/>
</dbReference>
<dbReference type="SMART" id="SM00287">
    <property type="entry name" value="SH3b"/>
    <property type="match status" value="2"/>
</dbReference>
<dbReference type="PANTHER" id="PTHR30582">
    <property type="entry name" value="L,D-TRANSPEPTIDASE"/>
    <property type="match status" value="1"/>
</dbReference>
<feature type="domain" description="L,D-TPase catalytic" evidence="9">
    <location>
        <begin position="261"/>
        <end position="373"/>
    </location>
</feature>
<dbReference type="AlphaFoldDB" id="A0A3S4W9E1"/>
<feature type="domain" description="SH3b" evidence="8">
    <location>
        <begin position="177"/>
        <end position="241"/>
    </location>
</feature>
<evidence type="ECO:0000256" key="1">
    <source>
        <dbReference type="ARBA" id="ARBA00004752"/>
    </source>
</evidence>
<dbReference type="Gene3D" id="2.40.440.10">
    <property type="entry name" value="L,D-transpeptidase catalytic domain-like"/>
    <property type="match status" value="1"/>
</dbReference>
<feature type="compositionally biased region" description="Low complexity" evidence="7">
    <location>
        <begin position="34"/>
        <end position="69"/>
    </location>
</feature>
<evidence type="ECO:0000256" key="5">
    <source>
        <dbReference type="ARBA" id="ARBA00023316"/>
    </source>
</evidence>
<dbReference type="InterPro" id="IPR005490">
    <property type="entry name" value="LD_TPept_cat_dom"/>
</dbReference>
<dbReference type="GO" id="GO:0008360">
    <property type="term" value="P:regulation of cell shape"/>
    <property type="evidence" value="ECO:0007669"/>
    <property type="project" value="UniProtKB-UniRule"/>
</dbReference>
<dbReference type="GO" id="GO:0071555">
    <property type="term" value="P:cell wall organization"/>
    <property type="evidence" value="ECO:0007669"/>
    <property type="project" value="UniProtKB-UniRule"/>
</dbReference>
<dbReference type="UniPathway" id="UPA00219"/>
<keyword evidence="11" id="KW-1185">Reference proteome</keyword>
<proteinExistence type="predicted"/>
<sequence>MGAESMRASAVRVGSRGAVVALMVALTGTVGGCASSTTGTPGPDTSSTATSAPASTPASTSSSTSVQPSLPSPSTPSSPSRTPTTGTPTPTTSPTTPSPAPFDPYTAYVTVSSLNLRAAASSDAAVSSALSRGDRVQVTGRDVNGFTPIRHDGDAYWVTSGYLSRNRPEPLPASVKAPVRTMYTTTVLNVRVHPLAGSQLLGTLESGARITTAGAVAGSWTSITYQGGTGWVRSQYLTTNRPAPTSPTTGVALDKRCTTGLVVCISKSDRQLRLVQDGKILISLDARFGSEEGPTREGTFTIGWRSKDWVSTIYGSKMPYAMFFSGGQAIHYSSDFAARGYAGNSHGCVNIRSMGGIQYVWNHAPVGTTVVVYR</sequence>
<feature type="active site" description="Nucleophile" evidence="6">
    <location>
        <position position="348"/>
    </location>
</feature>
<evidence type="ECO:0000259" key="8">
    <source>
        <dbReference type="PROSITE" id="PS51781"/>
    </source>
</evidence>
<dbReference type="InterPro" id="IPR050979">
    <property type="entry name" value="LD-transpeptidase"/>
</dbReference>
<dbReference type="Pfam" id="PF08239">
    <property type="entry name" value="SH3_3"/>
    <property type="match status" value="2"/>
</dbReference>
<dbReference type="InterPro" id="IPR038063">
    <property type="entry name" value="Transpep_catalytic_dom"/>
</dbReference>
<organism evidence="10 11">
    <name type="scientific">Acidipropionibacterium jensenii</name>
    <dbReference type="NCBI Taxonomy" id="1749"/>
    <lineage>
        <taxon>Bacteria</taxon>
        <taxon>Bacillati</taxon>
        <taxon>Actinomycetota</taxon>
        <taxon>Actinomycetes</taxon>
        <taxon>Propionibacteriales</taxon>
        <taxon>Propionibacteriaceae</taxon>
        <taxon>Acidipropionibacterium</taxon>
    </lineage>
</organism>
<dbReference type="Proteomes" id="UP000277858">
    <property type="component" value="Chromosome"/>
</dbReference>
<feature type="compositionally biased region" description="Low complexity" evidence="7">
    <location>
        <begin position="77"/>
        <end position="95"/>
    </location>
</feature>
<dbReference type="SUPFAM" id="SSF141523">
    <property type="entry name" value="L,D-transpeptidase catalytic domain-like"/>
    <property type="match status" value="1"/>
</dbReference>
<accession>A0A3S4W9E1</accession>
<dbReference type="STRING" id="1122997.GCA_000425285_00239"/>
<evidence type="ECO:0000256" key="2">
    <source>
        <dbReference type="ARBA" id="ARBA00022679"/>
    </source>
</evidence>
<keyword evidence="4 6" id="KW-0573">Peptidoglycan synthesis</keyword>
<dbReference type="CDD" id="cd16913">
    <property type="entry name" value="YkuD_like"/>
    <property type="match status" value="1"/>
</dbReference>
<dbReference type="InterPro" id="IPR003646">
    <property type="entry name" value="SH3-like_bac-type"/>
</dbReference>
<reference evidence="10 11" key="1">
    <citation type="submission" date="2018-12" db="EMBL/GenBank/DDBJ databases">
        <authorList>
            <consortium name="Pathogen Informatics"/>
        </authorList>
    </citation>
    <scope>NUCLEOTIDE SEQUENCE [LARGE SCALE GENOMIC DNA]</scope>
    <source>
        <strain evidence="10 11">NCTC13652</strain>
    </source>
</reference>
<keyword evidence="3 6" id="KW-0133">Cell shape</keyword>
<evidence type="ECO:0000256" key="7">
    <source>
        <dbReference type="SAM" id="MobiDB-lite"/>
    </source>
</evidence>
<dbReference type="GO" id="GO:0071972">
    <property type="term" value="F:peptidoglycan L,D-transpeptidase activity"/>
    <property type="evidence" value="ECO:0007669"/>
    <property type="project" value="TreeGrafter"/>
</dbReference>